<geneLocation type="plasmid" evidence="2">
    <name>psmr5</name>
</geneLocation>
<dbReference type="Proteomes" id="UP000193100">
    <property type="component" value="Plasmid pSMR5"/>
</dbReference>
<dbReference type="AlphaFoldDB" id="A0A1W6KG00"/>
<gene>
    <name evidence="1" type="ORF">MARSALSMR5_04314</name>
</gene>
<reference evidence="1 2" key="1">
    <citation type="submission" date="2017-04" db="EMBL/GenBank/DDBJ databases">
        <title>Genome Sequence of Marinobacter salarius strain SMR5 Isolated from a culture of the Diatom Skeletonema marinoi.</title>
        <authorList>
            <person name="Topel M."/>
            <person name="Pinder M.I.M."/>
            <person name="Johansson O.N."/>
            <person name="Kourtchenko O."/>
            <person name="Godhe A."/>
            <person name="Clarke A.K."/>
        </authorList>
    </citation>
    <scope>NUCLEOTIDE SEQUENCE [LARGE SCALE GENOMIC DNA]</scope>
    <source>
        <strain evidence="1 2">SMR5</strain>
        <plasmid evidence="2">Plasmid psmr5</plasmid>
    </source>
</reference>
<keyword evidence="1" id="KW-0614">Plasmid</keyword>
<sequence length="54" mass="6398">MRFANCYGITWSRKASSSKNRVGDKEPPYLETLRVNLEFFIKKLVIGWPFFIKN</sequence>
<organism evidence="1 2">
    <name type="scientific">Marinobacter salarius</name>
    <dbReference type="NCBI Taxonomy" id="1420917"/>
    <lineage>
        <taxon>Bacteria</taxon>
        <taxon>Pseudomonadati</taxon>
        <taxon>Pseudomonadota</taxon>
        <taxon>Gammaproteobacteria</taxon>
        <taxon>Pseudomonadales</taxon>
        <taxon>Marinobacteraceae</taxon>
        <taxon>Marinobacter</taxon>
    </lineage>
</organism>
<name>A0A1W6KG00_9GAMM</name>
<evidence type="ECO:0000313" key="1">
    <source>
        <dbReference type="EMBL" id="ARM86331.1"/>
    </source>
</evidence>
<evidence type="ECO:0000313" key="2">
    <source>
        <dbReference type="Proteomes" id="UP000193100"/>
    </source>
</evidence>
<dbReference type="EMBL" id="CP020932">
    <property type="protein sequence ID" value="ARM86331.1"/>
    <property type="molecule type" value="Genomic_DNA"/>
</dbReference>
<accession>A0A1W6KG00</accession>
<proteinExistence type="predicted"/>
<protein>
    <submittedName>
        <fullName evidence="1">Uncharacterized protein</fullName>
    </submittedName>
</protein>